<gene>
    <name evidence="1" type="ORF">ILYODFUR_010383</name>
</gene>
<accession>A0ABV0V1Y4</accession>
<sequence length="141" mass="15960">MSLDCRWLSQCSSGSIVLFFLSWKTDQHSSLKTQTPKHLHTIWHVNAWFLNNNCHETIWINAVLVQFHCINCILDTTVALDRDLCPQSVAALGVKEGWLNVRGRNLHIWLSDPTVLTHTQNTLADKRAPGNLVLEKKCSGS</sequence>
<dbReference type="Proteomes" id="UP001482620">
    <property type="component" value="Unassembled WGS sequence"/>
</dbReference>
<evidence type="ECO:0000313" key="1">
    <source>
        <dbReference type="EMBL" id="MEQ2251385.1"/>
    </source>
</evidence>
<name>A0ABV0V1Y4_9TELE</name>
<dbReference type="EMBL" id="JAHRIQ010093437">
    <property type="protein sequence ID" value="MEQ2251385.1"/>
    <property type="molecule type" value="Genomic_DNA"/>
</dbReference>
<evidence type="ECO:0000313" key="2">
    <source>
        <dbReference type="Proteomes" id="UP001482620"/>
    </source>
</evidence>
<protein>
    <submittedName>
        <fullName evidence="1">Uncharacterized protein</fullName>
    </submittedName>
</protein>
<keyword evidence="2" id="KW-1185">Reference proteome</keyword>
<organism evidence="1 2">
    <name type="scientific">Ilyodon furcidens</name>
    <name type="common">goldbreast splitfin</name>
    <dbReference type="NCBI Taxonomy" id="33524"/>
    <lineage>
        <taxon>Eukaryota</taxon>
        <taxon>Metazoa</taxon>
        <taxon>Chordata</taxon>
        <taxon>Craniata</taxon>
        <taxon>Vertebrata</taxon>
        <taxon>Euteleostomi</taxon>
        <taxon>Actinopterygii</taxon>
        <taxon>Neopterygii</taxon>
        <taxon>Teleostei</taxon>
        <taxon>Neoteleostei</taxon>
        <taxon>Acanthomorphata</taxon>
        <taxon>Ovalentaria</taxon>
        <taxon>Atherinomorphae</taxon>
        <taxon>Cyprinodontiformes</taxon>
        <taxon>Goodeidae</taxon>
        <taxon>Ilyodon</taxon>
    </lineage>
</organism>
<comment type="caution">
    <text evidence="1">The sequence shown here is derived from an EMBL/GenBank/DDBJ whole genome shotgun (WGS) entry which is preliminary data.</text>
</comment>
<reference evidence="1 2" key="1">
    <citation type="submission" date="2021-06" db="EMBL/GenBank/DDBJ databases">
        <authorList>
            <person name="Palmer J.M."/>
        </authorList>
    </citation>
    <scope>NUCLEOTIDE SEQUENCE [LARGE SCALE GENOMIC DNA]</scope>
    <source>
        <strain evidence="2">if_2019</strain>
        <tissue evidence="1">Muscle</tissue>
    </source>
</reference>
<proteinExistence type="predicted"/>